<dbReference type="RefSeq" id="WP_086787241.1">
    <property type="nucleotide sequence ID" value="NZ_JAGIOO010000001.1"/>
</dbReference>
<keyword evidence="3" id="KW-1185">Reference proteome</keyword>
<keyword evidence="1" id="KW-0732">Signal</keyword>
<evidence type="ECO:0000256" key="1">
    <source>
        <dbReference type="SAM" id="SignalP"/>
    </source>
</evidence>
<sequence length="110" mass="11142">MIGAAAVAGMIVTAPGAFAQGCVREPAGKLVCTEYPSSGGVLRLYVYTNNTVQGEDTAGRNVHLDKAVPGGWEGPLGGGAGWTSILGRQGTSWRACVNVGGGAYHCTVFA</sequence>
<feature type="chain" id="PRO_5047330060" evidence="1">
    <location>
        <begin position="20"/>
        <end position="110"/>
    </location>
</feature>
<name>A0ABS5A7B5_9PSEU</name>
<dbReference type="EMBL" id="JAGIOO010000001">
    <property type="protein sequence ID" value="MBP2472451.1"/>
    <property type="molecule type" value="Genomic_DNA"/>
</dbReference>
<accession>A0ABS5A7B5</accession>
<protein>
    <submittedName>
        <fullName evidence="2">Uncharacterized protein</fullName>
    </submittedName>
</protein>
<proteinExistence type="predicted"/>
<evidence type="ECO:0000313" key="3">
    <source>
        <dbReference type="Proteomes" id="UP001519363"/>
    </source>
</evidence>
<feature type="signal peptide" evidence="1">
    <location>
        <begin position="1"/>
        <end position="19"/>
    </location>
</feature>
<dbReference type="Proteomes" id="UP001519363">
    <property type="component" value="Unassembled WGS sequence"/>
</dbReference>
<gene>
    <name evidence="2" type="ORF">JOF53_001323</name>
</gene>
<organism evidence="2 3">
    <name type="scientific">Crossiella equi</name>
    <dbReference type="NCBI Taxonomy" id="130796"/>
    <lineage>
        <taxon>Bacteria</taxon>
        <taxon>Bacillati</taxon>
        <taxon>Actinomycetota</taxon>
        <taxon>Actinomycetes</taxon>
        <taxon>Pseudonocardiales</taxon>
        <taxon>Pseudonocardiaceae</taxon>
        <taxon>Crossiella</taxon>
    </lineage>
</organism>
<reference evidence="2 3" key="1">
    <citation type="submission" date="2021-03" db="EMBL/GenBank/DDBJ databases">
        <title>Sequencing the genomes of 1000 actinobacteria strains.</title>
        <authorList>
            <person name="Klenk H.-P."/>
        </authorList>
    </citation>
    <scope>NUCLEOTIDE SEQUENCE [LARGE SCALE GENOMIC DNA]</scope>
    <source>
        <strain evidence="2 3">DSM 44580</strain>
    </source>
</reference>
<evidence type="ECO:0000313" key="2">
    <source>
        <dbReference type="EMBL" id="MBP2472451.1"/>
    </source>
</evidence>
<comment type="caution">
    <text evidence="2">The sequence shown here is derived from an EMBL/GenBank/DDBJ whole genome shotgun (WGS) entry which is preliminary data.</text>
</comment>